<dbReference type="AlphaFoldDB" id="A0A5B7EV74"/>
<proteinExistence type="predicted"/>
<evidence type="ECO:0000256" key="1">
    <source>
        <dbReference type="SAM" id="MobiDB-lite"/>
    </source>
</evidence>
<reference evidence="2 3" key="1">
    <citation type="submission" date="2019-05" db="EMBL/GenBank/DDBJ databases">
        <title>Another draft genome of Portunus trituberculatus and its Hox gene families provides insights of decapod evolution.</title>
        <authorList>
            <person name="Jeong J.-H."/>
            <person name="Song I."/>
            <person name="Kim S."/>
            <person name="Choi T."/>
            <person name="Kim D."/>
            <person name="Ryu S."/>
            <person name="Kim W."/>
        </authorList>
    </citation>
    <scope>NUCLEOTIDE SEQUENCE [LARGE SCALE GENOMIC DNA]</scope>
    <source>
        <tissue evidence="2">Muscle</tissue>
    </source>
</reference>
<dbReference type="EMBL" id="VSRR010003693">
    <property type="protein sequence ID" value="MPC37117.1"/>
    <property type="molecule type" value="Genomic_DNA"/>
</dbReference>
<dbReference type="Proteomes" id="UP000324222">
    <property type="component" value="Unassembled WGS sequence"/>
</dbReference>
<keyword evidence="3" id="KW-1185">Reference proteome</keyword>
<gene>
    <name evidence="2" type="ORF">E2C01_030591</name>
</gene>
<evidence type="ECO:0000313" key="3">
    <source>
        <dbReference type="Proteomes" id="UP000324222"/>
    </source>
</evidence>
<name>A0A5B7EV74_PORTR</name>
<organism evidence="2 3">
    <name type="scientific">Portunus trituberculatus</name>
    <name type="common">Swimming crab</name>
    <name type="synonym">Neptunus trituberculatus</name>
    <dbReference type="NCBI Taxonomy" id="210409"/>
    <lineage>
        <taxon>Eukaryota</taxon>
        <taxon>Metazoa</taxon>
        <taxon>Ecdysozoa</taxon>
        <taxon>Arthropoda</taxon>
        <taxon>Crustacea</taxon>
        <taxon>Multicrustacea</taxon>
        <taxon>Malacostraca</taxon>
        <taxon>Eumalacostraca</taxon>
        <taxon>Eucarida</taxon>
        <taxon>Decapoda</taxon>
        <taxon>Pleocyemata</taxon>
        <taxon>Brachyura</taxon>
        <taxon>Eubrachyura</taxon>
        <taxon>Portunoidea</taxon>
        <taxon>Portunidae</taxon>
        <taxon>Portuninae</taxon>
        <taxon>Portunus</taxon>
    </lineage>
</organism>
<evidence type="ECO:0000313" key="2">
    <source>
        <dbReference type="EMBL" id="MPC37117.1"/>
    </source>
</evidence>
<accession>A0A5B7EV74</accession>
<comment type="caution">
    <text evidence="2">The sequence shown here is derived from an EMBL/GenBank/DDBJ whole genome shotgun (WGS) entry which is preliminary data.</text>
</comment>
<feature type="region of interest" description="Disordered" evidence="1">
    <location>
        <begin position="119"/>
        <end position="138"/>
    </location>
</feature>
<protein>
    <submittedName>
        <fullName evidence="2">Uncharacterized protein</fullName>
    </submittedName>
</protein>
<sequence>MMVWAPPHGRSLPRRAANHGARCSTGLRQWSRNDCAEERDNVIMVERERCVLDSARVSVRVGGYGWVGGWAGLDSGPPPPPPPSPPPRLLREGGAEYGTVTVALVYLLRVSVCPEVHISPPRPSARRGNPPGAAPREGHGVTLTVALKSRDRHVVTELVTFMLVYNYAIFKSSLSKSRRRDDLAACVSRAQGLASH</sequence>